<comment type="caution">
    <text evidence="5">The sequence shown here is derived from an EMBL/GenBank/DDBJ whole genome shotgun (WGS) entry which is preliminary data.</text>
</comment>
<reference evidence="5 6" key="1">
    <citation type="submission" date="2021-12" db="EMBL/GenBank/DDBJ databases">
        <title>Genome seq of p7.</title>
        <authorList>
            <person name="Seo T."/>
        </authorList>
    </citation>
    <scope>NUCLEOTIDE SEQUENCE [LARGE SCALE GENOMIC DNA]</scope>
    <source>
        <strain evidence="5 6">P7</strain>
    </source>
</reference>
<dbReference type="InterPro" id="IPR006665">
    <property type="entry name" value="OmpA-like"/>
</dbReference>
<keyword evidence="1 3" id="KW-0472">Membrane</keyword>
<dbReference type="PROSITE" id="PS51123">
    <property type="entry name" value="OMPA_2"/>
    <property type="match status" value="1"/>
</dbReference>
<accession>A0ABS8XEC7</accession>
<keyword evidence="3" id="KW-0812">Transmembrane</keyword>
<dbReference type="NCBIfam" id="NF005444">
    <property type="entry name" value="PRK07033.1"/>
    <property type="match status" value="1"/>
</dbReference>
<keyword evidence="3" id="KW-1133">Transmembrane helix</keyword>
<dbReference type="PANTHER" id="PTHR38033">
    <property type="entry name" value="MEMBRANE PROTEIN-RELATED"/>
    <property type="match status" value="1"/>
</dbReference>
<sequence length="451" mass="47707">MSDPNNDDPFAAFGQDRTVIKPSAGRPIGGQPQQQPARPAAAAGGTPVGVPAGPAGREAPLALEALTTASLNPLVAAAMPLLSAAPRIRHSAQHPNPAGLKEALAEGVRAFEAKARADGLPNEQVIAGRYILCTLLDEAAASTPWGGSGAWAAQSLLVQFHNESWGGEKVFALMAKLAENVPANRNLLELLYVCLAFGFEGRYRVIDNGRAQLDGVRARLAQMLRQGQTPDPALSPRWQGAEARDAGLRRKLPLWAVAAATALVLLVVYMGLRFGINGASDDVFTALRSYDVKTAAVAAPAPPPAAPRLAGLLDADIKAGLIEVRDLADKSIVVIKGDGLFGPGSAEVSSELRPLVLRIGEALQRMKGPILVTGHTDNQPIRSLRFPSNWHLSQARAEAFRNLLSERVDINRVRAEGRADAEAVADNATPAGRAKNRRVEVTLMVQDGRSS</sequence>
<dbReference type="InterPro" id="IPR038522">
    <property type="entry name" value="T4/T6SS_DotU_sf"/>
</dbReference>
<dbReference type="NCBIfam" id="TIGR03350">
    <property type="entry name" value="type_VI_ompA"/>
    <property type="match status" value="1"/>
</dbReference>
<dbReference type="Gene3D" id="1.25.40.590">
    <property type="entry name" value="Type IV / VI secretion system, DotU"/>
    <property type="match status" value="1"/>
</dbReference>
<feature type="compositionally biased region" description="Low complexity" evidence="2">
    <location>
        <begin position="24"/>
        <end position="55"/>
    </location>
</feature>
<evidence type="ECO:0000256" key="3">
    <source>
        <dbReference type="SAM" id="Phobius"/>
    </source>
</evidence>
<dbReference type="InterPro" id="IPR036737">
    <property type="entry name" value="OmpA-like_sf"/>
</dbReference>
<dbReference type="CDD" id="cd07185">
    <property type="entry name" value="OmpA_C-like"/>
    <property type="match status" value="1"/>
</dbReference>
<organism evidence="5 6">
    <name type="scientific">Pelomonas caseinilytica</name>
    <dbReference type="NCBI Taxonomy" id="2906763"/>
    <lineage>
        <taxon>Bacteria</taxon>
        <taxon>Pseudomonadati</taxon>
        <taxon>Pseudomonadota</taxon>
        <taxon>Betaproteobacteria</taxon>
        <taxon>Burkholderiales</taxon>
        <taxon>Sphaerotilaceae</taxon>
        <taxon>Roseateles</taxon>
    </lineage>
</organism>
<proteinExistence type="predicted"/>
<dbReference type="Proteomes" id="UP001201463">
    <property type="component" value="Unassembled WGS sequence"/>
</dbReference>
<dbReference type="NCBIfam" id="TIGR03349">
    <property type="entry name" value="IV_VI_DotU"/>
    <property type="match status" value="1"/>
</dbReference>
<evidence type="ECO:0000313" key="5">
    <source>
        <dbReference type="EMBL" id="MCE4538118.1"/>
    </source>
</evidence>
<feature type="transmembrane region" description="Helical" evidence="3">
    <location>
        <begin position="252"/>
        <end position="272"/>
    </location>
</feature>
<evidence type="ECO:0000259" key="4">
    <source>
        <dbReference type="PROSITE" id="PS51123"/>
    </source>
</evidence>
<dbReference type="NCBIfam" id="NF038228">
    <property type="entry name" value="IcmH_DotU_IVB"/>
    <property type="match status" value="1"/>
</dbReference>
<keyword evidence="6" id="KW-1185">Reference proteome</keyword>
<gene>
    <name evidence="5" type="ORF">LXT12_12740</name>
</gene>
<evidence type="ECO:0000256" key="1">
    <source>
        <dbReference type="PROSITE-ProRule" id="PRU00473"/>
    </source>
</evidence>
<dbReference type="InterPro" id="IPR017732">
    <property type="entry name" value="T4/T6SS_DotU"/>
</dbReference>
<dbReference type="SUPFAM" id="SSF103088">
    <property type="entry name" value="OmpA-like"/>
    <property type="match status" value="1"/>
</dbReference>
<dbReference type="Pfam" id="PF09850">
    <property type="entry name" value="DotU"/>
    <property type="match status" value="1"/>
</dbReference>
<evidence type="ECO:0000313" key="6">
    <source>
        <dbReference type="Proteomes" id="UP001201463"/>
    </source>
</evidence>
<name>A0ABS8XEC7_9BURK</name>
<dbReference type="Pfam" id="PF00691">
    <property type="entry name" value="OmpA"/>
    <property type="match status" value="1"/>
</dbReference>
<dbReference type="Gene3D" id="3.30.1330.60">
    <property type="entry name" value="OmpA-like domain"/>
    <property type="match status" value="1"/>
</dbReference>
<evidence type="ECO:0000256" key="2">
    <source>
        <dbReference type="SAM" id="MobiDB-lite"/>
    </source>
</evidence>
<dbReference type="EMBL" id="JAJTWT010000004">
    <property type="protein sequence ID" value="MCE4538118.1"/>
    <property type="molecule type" value="Genomic_DNA"/>
</dbReference>
<feature type="domain" description="OmpA-like" evidence="4">
    <location>
        <begin position="328"/>
        <end position="447"/>
    </location>
</feature>
<dbReference type="RefSeq" id="WP_233392556.1">
    <property type="nucleotide sequence ID" value="NZ_JAJTWT010000004.1"/>
</dbReference>
<feature type="region of interest" description="Disordered" evidence="2">
    <location>
        <begin position="1"/>
        <end position="55"/>
    </location>
</feature>
<dbReference type="PANTHER" id="PTHR38033:SF1">
    <property type="entry name" value="DOTU FAMILY TYPE IV_VI SECRETION SYSTEM PROTEIN"/>
    <property type="match status" value="1"/>
</dbReference>
<protein>
    <submittedName>
        <fullName evidence="5">DotU family type VI secretion system protein</fullName>
    </submittedName>
</protein>
<dbReference type="InterPro" id="IPR017733">
    <property type="entry name" value="OmpA-like_dom_proteobacteria"/>
</dbReference>